<protein>
    <submittedName>
        <fullName evidence="1">Uncharacterized protein</fullName>
    </submittedName>
</protein>
<organism evidence="1">
    <name type="scientific">uncultured Caudovirales phage</name>
    <dbReference type="NCBI Taxonomy" id="2100421"/>
    <lineage>
        <taxon>Viruses</taxon>
        <taxon>Duplodnaviria</taxon>
        <taxon>Heunggongvirae</taxon>
        <taxon>Uroviricota</taxon>
        <taxon>Caudoviricetes</taxon>
        <taxon>Peduoviridae</taxon>
        <taxon>Maltschvirus</taxon>
        <taxon>Maltschvirus maltsch</taxon>
    </lineage>
</organism>
<dbReference type="EMBL" id="LR798292">
    <property type="protein sequence ID" value="CAB5221210.1"/>
    <property type="molecule type" value="Genomic_DNA"/>
</dbReference>
<reference evidence="1" key="1">
    <citation type="submission" date="2020-05" db="EMBL/GenBank/DDBJ databases">
        <authorList>
            <person name="Chiriac C."/>
            <person name="Salcher M."/>
            <person name="Ghai R."/>
            <person name="Kavagutti S V."/>
        </authorList>
    </citation>
    <scope>NUCLEOTIDE SEQUENCE</scope>
</reference>
<evidence type="ECO:0000313" key="1">
    <source>
        <dbReference type="EMBL" id="CAB5221210.1"/>
    </source>
</evidence>
<sequence length="78" mass="8949">MLLLLFATAFAEFRVGECWTHSPLRGPSRHAEIIRIVRVGESKLVVEPWSSRPKRWDRSVTVGKQQVSDNYEPAKCPK</sequence>
<name>A0A6J7WTX3_9CAUD</name>
<proteinExistence type="predicted"/>
<gene>
    <name evidence="1" type="ORF">UFOVP244_107</name>
</gene>
<accession>A0A6J7WTX3</accession>